<dbReference type="InterPro" id="IPR003204">
    <property type="entry name" value="Cyt_c_oxidase_su5A/6"/>
</dbReference>
<dbReference type="GO" id="GO:0046872">
    <property type="term" value="F:metal ion binding"/>
    <property type="evidence" value="ECO:0007669"/>
    <property type="project" value="UniProtKB-KW"/>
</dbReference>
<keyword evidence="16" id="KW-1185">Reference proteome</keyword>
<comment type="similarity">
    <text evidence="4">Belongs to the cytochrome c oxidase subunit 5A family.</text>
</comment>
<keyword evidence="8" id="KW-0809">Transit peptide</keyword>
<dbReference type="PANTHER" id="PTHR30546:SF23">
    <property type="entry name" value="FLAVOPROTEIN-LIKE PROTEIN YCP4-RELATED"/>
    <property type="match status" value="1"/>
</dbReference>
<dbReference type="SUPFAM" id="SSF52218">
    <property type="entry name" value="Flavoproteins"/>
    <property type="match status" value="1"/>
</dbReference>
<comment type="similarity">
    <text evidence="3">Belongs to the WrbA family.</text>
</comment>
<dbReference type="Proteomes" id="UP000274822">
    <property type="component" value="Unassembled WGS sequence"/>
</dbReference>
<keyword evidence="7" id="KW-0999">Mitochondrion inner membrane</keyword>
<evidence type="ECO:0000256" key="12">
    <source>
        <dbReference type="ARBA" id="ARBA00070174"/>
    </source>
</evidence>
<organism evidence="15 16">
    <name type="scientific">Jimgerdemannia flammicorona</name>
    <dbReference type="NCBI Taxonomy" id="994334"/>
    <lineage>
        <taxon>Eukaryota</taxon>
        <taxon>Fungi</taxon>
        <taxon>Fungi incertae sedis</taxon>
        <taxon>Mucoromycota</taxon>
        <taxon>Mucoromycotina</taxon>
        <taxon>Endogonomycetes</taxon>
        <taxon>Endogonales</taxon>
        <taxon>Endogonaceae</taxon>
        <taxon>Jimgerdemannia</taxon>
    </lineage>
</organism>
<dbReference type="AlphaFoldDB" id="A0A433QE07"/>
<accession>A0A433QE07</accession>
<dbReference type="InterPro" id="IPR029039">
    <property type="entry name" value="Flavoprotein-like_sf"/>
</dbReference>
<dbReference type="NCBIfam" id="TIGR01755">
    <property type="entry name" value="flav_wrbA"/>
    <property type="match status" value="1"/>
</dbReference>
<keyword evidence="5" id="KW-0349">Heme</keyword>
<comment type="caution">
    <text evidence="15">The sequence shown here is derived from an EMBL/GenBank/DDBJ whole genome shotgun (WGS) entry which is preliminary data.</text>
</comment>
<evidence type="ECO:0000256" key="8">
    <source>
        <dbReference type="ARBA" id="ARBA00022946"/>
    </source>
</evidence>
<dbReference type="GO" id="GO:0006123">
    <property type="term" value="P:mitochondrial electron transport, cytochrome c to oxygen"/>
    <property type="evidence" value="ECO:0007669"/>
    <property type="project" value="InterPro"/>
</dbReference>
<keyword evidence="11" id="KW-0472">Membrane</keyword>
<dbReference type="SUPFAM" id="SSF48479">
    <property type="entry name" value="Cytochrome c oxidase subunit E"/>
    <property type="match status" value="1"/>
</dbReference>
<comment type="pathway">
    <text evidence="2">Energy metabolism; oxidative phosphorylation.</text>
</comment>
<evidence type="ECO:0000313" key="15">
    <source>
        <dbReference type="EMBL" id="RUS27991.1"/>
    </source>
</evidence>
<dbReference type="PROSITE" id="PS50902">
    <property type="entry name" value="FLAVODOXIN_LIKE"/>
    <property type="match status" value="1"/>
</dbReference>
<gene>
    <name evidence="15" type="ORF">BC938DRAFT_482482</name>
</gene>
<reference evidence="15 16" key="1">
    <citation type="journal article" date="2018" name="New Phytol.">
        <title>Phylogenomics of Endogonaceae and evolution of mycorrhizas within Mucoromycota.</title>
        <authorList>
            <person name="Chang Y."/>
            <person name="Desiro A."/>
            <person name="Na H."/>
            <person name="Sandor L."/>
            <person name="Lipzen A."/>
            <person name="Clum A."/>
            <person name="Barry K."/>
            <person name="Grigoriev I.V."/>
            <person name="Martin F.M."/>
            <person name="Stajich J.E."/>
            <person name="Smith M.E."/>
            <person name="Bonito G."/>
            <person name="Spatafora J.W."/>
        </authorList>
    </citation>
    <scope>NUCLEOTIDE SEQUENCE [LARGE SCALE GENOMIC DNA]</scope>
    <source>
        <strain evidence="15 16">AD002</strain>
    </source>
</reference>
<evidence type="ECO:0000256" key="1">
    <source>
        <dbReference type="ARBA" id="ARBA00004443"/>
    </source>
</evidence>
<keyword evidence="9" id="KW-0408">Iron</keyword>
<dbReference type="GO" id="GO:0005743">
    <property type="term" value="C:mitochondrial inner membrane"/>
    <property type="evidence" value="ECO:0007669"/>
    <property type="project" value="UniProtKB-SubCell"/>
</dbReference>
<comment type="subcellular location">
    <subcellularLocation>
        <location evidence="1">Mitochondrion inner membrane</location>
        <topology evidence="1">Peripheral membrane protein</topology>
        <orientation evidence="1">Matrix side</orientation>
    </subcellularLocation>
</comment>
<protein>
    <recommendedName>
        <fullName evidence="12">Cytochrome c oxidase subunit 6, mitochondrial</fullName>
    </recommendedName>
    <alternativeName>
        <fullName evidence="13">Cytochrome c oxidase polypeptide VI</fullName>
    </alternativeName>
</protein>
<evidence type="ECO:0000256" key="10">
    <source>
        <dbReference type="ARBA" id="ARBA00023128"/>
    </source>
</evidence>
<evidence type="ECO:0000256" key="11">
    <source>
        <dbReference type="ARBA" id="ARBA00023136"/>
    </source>
</evidence>
<dbReference type="GO" id="GO:0010181">
    <property type="term" value="F:FMN binding"/>
    <property type="evidence" value="ECO:0007669"/>
    <property type="project" value="InterPro"/>
</dbReference>
<evidence type="ECO:0000313" key="16">
    <source>
        <dbReference type="Proteomes" id="UP000274822"/>
    </source>
</evidence>
<evidence type="ECO:0000256" key="4">
    <source>
        <dbReference type="ARBA" id="ARBA00007972"/>
    </source>
</evidence>
<evidence type="ECO:0000256" key="13">
    <source>
        <dbReference type="ARBA" id="ARBA00082700"/>
    </source>
</evidence>
<feature type="domain" description="Flavodoxin-like" evidence="14">
    <location>
        <begin position="4"/>
        <end position="208"/>
    </location>
</feature>
<proteinExistence type="inferred from homology"/>
<dbReference type="InterPro" id="IPR005025">
    <property type="entry name" value="FMN_Rdtase-like_dom"/>
</dbReference>
<dbReference type="Gene3D" id="1.25.40.40">
    <property type="entry name" value="Cytochrome c oxidase, subunit Va/VI"/>
    <property type="match status" value="1"/>
</dbReference>
<keyword evidence="6" id="KW-0479">Metal-binding</keyword>
<evidence type="ECO:0000256" key="7">
    <source>
        <dbReference type="ARBA" id="ARBA00022792"/>
    </source>
</evidence>
<evidence type="ECO:0000259" key="14">
    <source>
        <dbReference type="PROSITE" id="PS50902"/>
    </source>
</evidence>
<dbReference type="EMBL" id="RBNJ01007354">
    <property type="protein sequence ID" value="RUS27991.1"/>
    <property type="molecule type" value="Genomic_DNA"/>
</dbReference>
<name>A0A433QE07_9FUNG</name>
<dbReference type="Pfam" id="PF02284">
    <property type="entry name" value="COX5A"/>
    <property type="match status" value="1"/>
</dbReference>
<dbReference type="GO" id="GO:0003955">
    <property type="term" value="F:NAD(P)H dehydrogenase (quinone) activity"/>
    <property type="evidence" value="ECO:0007669"/>
    <property type="project" value="InterPro"/>
</dbReference>
<dbReference type="CDD" id="cd00923">
    <property type="entry name" value="Cyt_c_Oxidase_Va"/>
    <property type="match status" value="1"/>
</dbReference>
<evidence type="ECO:0000256" key="9">
    <source>
        <dbReference type="ARBA" id="ARBA00023004"/>
    </source>
</evidence>
<evidence type="ECO:0000256" key="3">
    <source>
        <dbReference type="ARBA" id="ARBA00006961"/>
    </source>
</evidence>
<dbReference type="PANTHER" id="PTHR30546">
    <property type="entry name" value="FLAVODOXIN-RELATED PROTEIN WRBA-RELATED"/>
    <property type="match status" value="1"/>
</dbReference>
<dbReference type="InterPro" id="IPR010089">
    <property type="entry name" value="Flavoprotein_WrbA-like"/>
</dbReference>
<dbReference type="FunFam" id="1.25.40.40:FF:000001">
    <property type="entry name" value="Cytochrome c oxidase subunit VI"/>
    <property type="match status" value="1"/>
</dbReference>
<keyword evidence="10" id="KW-0496">Mitochondrion</keyword>
<dbReference type="InterPro" id="IPR036545">
    <property type="entry name" value="Cyt_c_oxidase_su5A/6_sf"/>
</dbReference>
<dbReference type="Gene3D" id="3.40.50.360">
    <property type="match status" value="2"/>
</dbReference>
<evidence type="ECO:0000256" key="5">
    <source>
        <dbReference type="ARBA" id="ARBA00022617"/>
    </source>
</evidence>
<dbReference type="UniPathway" id="UPA00705"/>
<sequence>MAKIYIIIYSLYGHVLTLARGVAKGLESQGAEVKILRVPETLPAEVLAKMGAPPAPSDIAVANVSDLVEADGILFGFPTRFGEVPQQFKSFFFPPLTCYSFPNRRCSFLDATGQLWSTGALTGKPCGIFTSTATQHGGQETTIFTTITYLAHHGMLYVPLGYANTNLFDISSVNGGSPYGAGAIAGGDGSRQPSETELSVANTQGENFAKLVNALIKGKTYVYIYSSVLDPASEPAPIPKAEKKEEPVTRAVVQEEDLPKRRAIGQSSPLRETNTPRCCCHFRGITPHPSSSPLSETEQNTTTKMLRLAFAGAISRATATSRAPAARTAVAYGMTKRAYSSTHEEESFEAFTDRYVKFFEGVDDLFELQRGLNNAFAYDLVPAPSVIEAALNAARRVNDFPTAVRIFEGIKAKVSNDSQYNQYLEELKPLKDQLGVLTREELGY</sequence>
<dbReference type="GO" id="GO:0045277">
    <property type="term" value="C:respiratory chain complex IV"/>
    <property type="evidence" value="ECO:0007669"/>
    <property type="project" value="InterPro"/>
</dbReference>
<dbReference type="NCBIfam" id="NF002999">
    <property type="entry name" value="PRK03767.1"/>
    <property type="match status" value="1"/>
</dbReference>
<dbReference type="InterPro" id="IPR008254">
    <property type="entry name" value="Flavodoxin/NO_synth"/>
</dbReference>
<evidence type="ECO:0000256" key="2">
    <source>
        <dbReference type="ARBA" id="ARBA00004673"/>
    </source>
</evidence>
<evidence type="ECO:0000256" key="6">
    <source>
        <dbReference type="ARBA" id="ARBA00022723"/>
    </source>
</evidence>
<dbReference type="Pfam" id="PF03358">
    <property type="entry name" value="FMN_red"/>
    <property type="match status" value="1"/>
</dbReference>